<feature type="compositionally biased region" description="Polar residues" evidence="1">
    <location>
        <begin position="129"/>
        <end position="141"/>
    </location>
</feature>
<keyword evidence="3" id="KW-1185">Reference proteome</keyword>
<proteinExistence type="predicted"/>
<evidence type="ECO:0000313" key="3">
    <source>
        <dbReference type="Proteomes" id="UP000799421"/>
    </source>
</evidence>
<dbReference type="Proteomes" id="UP000799421">
    <property type="component" value="Unassembled WGS sequence"/>
</dbReference>
<protein>
    <submittedName>
        <fullName evidence="2">Uncharacterized protein</fullName>
    </submittedName>
</protein>
<evidence type="ECO:0000256" key="1">
    <source>
        <dbReference type="SAM" id="MobiDB-lite"/>
    </source>
</evidence>
<reference evidence="2" key="1">
    <citation type="journal article" date="2020" name="Stud. Mycol.">
        <title>101 Dothideomycetes genomes: a test case for predicting lifestyles and emergence of pathogens.</title>
        <authorList>
            <person name="Haridas S."/>
            <person name="Albert R."/>
            <person name="Binder M."/>
            <person name="Bloem J."/>
            <person name="Labutti K."/>
            <person name="Salamov A."/>
            <person name="Andreopoulos B."/>
            <person name="Baker S."/>
            <person name="Barry K."/>
            <person name="Bills G."/>
            <person name="Bluhm B."/>
            <person name="Cannon C."/>
            <person name="Castanera R."/>
            <person name="Culley D."/>
            <person name="Daum C."/>
            <person name="Ezra D."/>
            <person name="Gonzalez J."/>
            <person name="Henrissat B."/>
            <person name="Kuo A."/>
            <person name="Liang C."/>
            <person name="Lipzen A."/>
            <person name="Lutzoni F."/>
            <person name="Magnuson J."/>
            <person name="Mondo S."/>
            <person name="Nolan M."/>
            <person name="Ohm R."/>
            <person name="Pangilinan J."/>
            <person name="Park H.-J."/>
            <person name="Ramirez L."/>
            <person name="Alfaro M."/>
            <person name="Sun H."/>
            <person name="Tritt A."/>
            <person name="Yoshinaga Y."/>
            <person name="Zwiers L.-H."/>
            <person name="Turgeon B."/>
            <person name="Goodwin S."/>
            <person name="Spatafora J."/>
            <person name="Crous P."/>
            <person name="Grigoriev I."/>
        </authorList>
    </citation>
    <scope>NUCLEOTIDE SEQUENCE</scope>
    <source>
        <strain evidence="2">CBS 480.64</strain>
    </source>
</reference>
<sequence>MAVMRVMKVMVLTVERAELVDSLDNPANLAEEVAIPAGRATAGMSTAAILPTTAVEGTTRGGGAAGQSHRSVQSKTALGGASASHRPSQNRGLQCGNPSHIGPSNVDGGSASYRTSQIRTLQGGDPSHVSPSASTRLHQPSASEEFSYPFPLRYKAVALYNEKHPNSQATVPSYEVMASKFWSVSLPEGLLKAHSSIFDNFDIARDPNVTVEKWFRERYICTFVLLHALRRRMERQYDLSPPSDEELVEMDNWVAGHAQHLHMLLEDVSRV</sequence>
<dbReference type="EMBL" id="MU005959">
    <property type="protein sequence ID" value="KAF2863768.1"/>
    <property type="molecule type" value="Genomic_DNA"/>
</dbReference>
<name>A0A6A7CAZ0_9PEZI</name>
<gene>
    <name evidence="2" type="ORF">K470DRAFT_274263</name>
</gene>
<feature type="region of interest" description="Disordered" evidence="1">
    <location>
        <begin position="56"/>
        <end position="141"/>
    </location>
</feature>
<accession>A0A6A7CAZ0</accession>
<dbReference type="AlphaFoldDB" id="A0A6A7CAZ0"/>
<evidence type="ECO:0000313" key="2">
    <source>
        <dbReference type="EMBL" id="KAF2863768.1"/>
    </source>
</evidence>
<organism evidence="2 3">
    <name type="scientific">Piedraia hortae CBS 480.64</name>
    <dbReference type="NCBI Taxonomy" id="1314780"/>
    <lineage>
        <taxon>Eukaryota</taxon>
        <taxon>Fungi</taxon>
        <taxon>Dikarya</taxon>
        <taxon>Ascomycota</taxon>
        <taxon>Pezizomycotina</taxon>
        <taxon>Dothideomycetes</taxon>
        <taxon>Dothideomycetidae</taxon>
        <taxon>Capnodiales</taxon>
        <taxon>Piedraiaceae</taxon>
        <taxon>Piedraia</taxon>
    </lineage>
</organism>